<feature type="region of interest" description="Disordered" evidence="4">
    <location>
        <begin position="26"/>
        <end position="76"/>
    </location>
</feature>
<feature type="compositionally biased region" description="Acidic residues" evidence="4">
    <location>
        <begin position="201"/>
        <end position="215"/>
    </location>
</feature>
<dbReference type="Pfam" id="PF01585">
    <property type="entry name" value="G-patch"/>
    <property type="match status" value="1"/>
</dbReference>
<dbReference type="Proteomes" id="UP001233999">
    <property type="component" value="Unassembled WGS sequence"/>
</dbReference>
<sequence>MSSEEEFDYMSDNFLAECVKEDIRPGLIHSRTQQRNHNIHKKKKVTDEENKQQNKPQRVVEAERREEGLSSAINDGNKGFALLQKMGYKPGQAIGKTGTGRVEPIPIALKSDRGGLGREAALREIAAEKLARRKRLAAQREKVTSVEDYRARMIKKATERNIKEDLRKSQKACERLDTAEGYTEPEEEWMWLPREPKAIEENDEGDGFDEDEPETPENTIKKKDKTGQEDDDEEEEEEEIEDVEYEPSEKLEMLTLYLRKTYLYCIWCGVQYDDDKDLRDSCPGPTRDEH</sequence>
<protein>
    <recommendedName>
        <fullName evidence="2">G patch domain-containing protein 11</fullName>
    </recommendedName>
    <alternativeName>
        <fullName evidence="3">Coiled-coil domain-containing protein 75</fullName>
    </alternativeName>
</protein>
<accession>A0AAD8E3Y7</accession>
<dbReference type="InterPro" id="IPR000467">
    <property type="entry name" value="G_patch_dom"/>
</dbReference>
<evidence type="ECO:0000256" key="2">
    <source>
        <dbReference type="ARBA" id="ARBA00021978"/>
    </source>
</evidence>
<dbReference type="SMART" id="SM00443">
    <property type="entry name" value="G_patch"/>
    <property type="match status" value="1"/>
</dbReference>
<comment type="similarity">
    <text evidence="1">Belongs to the GPATCH11 family.</text>
</comment>
<dbReference type="SMART" id="SM01173">
    <property type="entry name" value="DUF4187"/>
    <property type="match status" value="1"/>
</dbReference>
<gene>
    <name evidence="6" type="ORF">L9F63_006741</name>
</gene>
<organism evidence="6 7">
    <name type="scientific">Diploptera punctata</name>
    <name type="common">Pacific beetle cockroach</name>
    <dbReference type="NCBI Taxonomy" id="6984"/>
    <lineage>
        <taxon>Eukaryota</taxon>
        <taxon>Metazoa</taxon>
        <taxon>Ecdysozoa</taxon>
        <taxon>Arthropoda</taxon>
        <taxon>Hexapoda</taxon>
        <taxon>Insecta</taxon>
        <taxon>Pterygota</taxon>
        <taxon>Neoptera</taxon>
        <taxon>Polyneoptera</taxon>
        <taxon>Dictyoptera</taxon>
        <taxon>Blattodea</taxon>
        <taxon>Blaberoidea</taxon>
        <taxon>Blaberidae</taxon>
        <taxon>Diplopterinae</taxon>
        <taxon>Diploptera</taxon>
    </lineage>
</organism>
<evidence type="ECO:0000256" key="3">
    <source>
        <dbReference type="ARBA" id="ARBA00030688"/>
    </source>
</evidence>
<dbReference type="Pfam" id="PF13821">
    <property type="entry name" value="DUF4187"/>
    <property type="match status" value="1"/>
</dbReference>
<dbReference type="GO" id="GO:0000776">
    <property type="term" value="C:kinetochore"/>
    <property type="evidence" value="ECO:0007669"/>
    <property type="project" value="TreeGrafter"/>
</dbReference>
<dbReference type="InterPro" id="IPR025239">
    <property type="entry name" value="DUF4187"/>
</dbReference>
<evidence type="ECO:0000259" key="5">
    <source>
        <dbReference type="PROSITE" id="PS50174"/>
    </source>
</evidence>
<evidence type="ECO:0000256" key="1">
    <source>
        <dbReference type="ARBA" id="ARBA00007140"/>
    </source>
</evidence>
<evidence type="ECO:0000313" key="6">
    <source>
        <dbReference type="EMBL" id="KAJ9576385.1"/>
    </source>
</evidence>
<feature type="compositionally biased region" description="Basic residues" evidence="4">
    <location>
        <begin position="32"/>
        <end position="44"/>
    </location>
</feature>
<dbReference type="AlphaFoldDB" id="A0AAD8E3Y7"/>
<evidence type="ECO:0000313" key="7">
    <source>
        <dbReference type="Proteomes" id="UP001233999"/>
    </source>
</evidence>
<proteinExistence type="inferred from homology"/>
<dbReference type="PANTHER" id="PTHR21032">
    <property type="entry name" value="G PATCH DOMAIN-CONTAINING PROTEIN 11"/>
    <property type="match status" value="1"/>
</dbReference>
<dbReference type="PROSITE" id="PS50174">
    <property type="entry name" value="G_PATCH"/>
    <property type="match status" value="1"/>
</dbReference>
<dbReference type="GO" id="GO:0003676">
    <property type="term" value="F:nucleic acid binding"/>
    <property type="evidence" value="ECO:0007669"/>
    <property type="project" value="InterPro"/>
</dbReference>
<feature type="compositionally biased region" description="Basic and acidic residues" evidence="4">
    <location>
        <begin position="45"/>
        <end position="68"/>
    </location>
</feature>
<dbReference type="EMBL" id="JASPKZ010009795">
    <property type="protein sequence ID" value="KAJ9576385.1"/>
    <property type="molecule type" value="Genomic_DNA"/>
</dbReference>
<comment type="caution">
    <text evidence="6">The sequence shown here is derived from an EMBL/GenBank/DDBJ whole genome shotgun (WGS) entry which is preliminary data.</text>
</comment>
<reference evidence="6" key="2">
    <citation type="submission" date="2023-05" db="EMBL/GenBank/DDBJ databases">
        <authorList>
            <person name="Fouks B."/>
        </authorList>
    </citation>
    <scope>NUCLEOTIDE SEQUENCE</scope>
    <source>
        <strain evidence="6">Stay&amp;Tobe</strain>
        <tissue evidence="6">Testes</tissue>
    </source>
</reference>
<feature type="domain" description="G-patch" evidence="5">
    <location>
        <begin position="75"/>
        <end position="121"/>
    </location>
</feature>
<feature type="region of interest" description="Disordered" evidence="4">
    <location>
        <begin position="173"/>
        <end position="248"/>
    </location>
</feature>
<keyword evidence="7" id="KW-1185">Reference proteome</keyword>
<dbReference type="InterPro" id="IPR039249">
    <property type="entry name" value="GPATCH11"/>
</dbReference>
<evidence type="ECO:0000256" key="4">
    <source>
        <dbReference type="SAM" id="MobiDB-lite"/>
    </source>
</evidence>
<dbReference type="PANTHER" id="PTHR21032:SF0">
    <property type="entry name" value="G PATCH DOMAIN-CONTAINING PROTEIN 11"/>
    <property type="match status" value="1"/>
</dbReference>
<name>A0AAD8E3Y7_DIPPU</name>
<reference evidence="6" key="1">
    <citation type="journal article" date="2023" name="IScience">
        <title>Live-bearing cockroach genome reveals convergent evolutionary mechanisms linked to viviparity in insects and beyond.</title>
        <authorList>
            <person name="Fouks B."/>
            <person name="Harrison M.C."/>
            <person name="Mikhailova A.A."/>
            <person name="Marchal E."/>
            <person name="English S."/>
            <person name="Carruthers M."/>
            <person name="Jennings E.C."/>
            <person name="Chiamaka E.L."/>
            <person name="Frigard R.A."/>
            <person name="Pippel M."/>
            <person name="Attardo G.M."/>
            <person name="Benoit J.B."/>
            <person name="Bornberg-Bauer E."/>
            <person name="Tobe S.S."/>
        </authorList>
    </citation>
    <scope>NUCLEOTIDE SEQUENCE</scope>
    <source>
        <strain evidence="6">Stay&amp;Tobe</strain>
    </source>
</reference>
<feature type="compositionally biased region" description="Basic and acidic residues" evidence="4">
    <location>
        <begin position="219"/>
        <end position="228"/>
    </location>
</feature>
<feature type="compositionally biased region" description="Acidic residues" evidence="4">
    <location>
        <begin position="229"/>
        <end position="246"/>
    </location>
</feature>